<evidence type="ECO:0000313" key="2">
    <source>
        <dbReference type="EMBL" id="KAF6213418.1"/>
    </source>
</evidence>
<keyword evidence="1" id="KW-0472">Membrane</keyword>
<gene>
    <name evidence="2" type="ORF">GE061_011137</name>
</gene>
<dbReference type="AlphaFoldDB" id="A0A8S9XYR8"/>
<evidence type="ECO:0000313" key="3">
    <source>
        <dbReference type="Proteomes" id="UP000466442"/>
    </source>
</evidence>
<protein>
    <submittedName>
        <fullName evidence="2">Uncharacterized protein</fullName>
    </submittedName>
</protein>
<keyword evidence="1" id="KW-0812">Transmembrane</keyword>
<keyword evidence="1" id="KW-1133">Transmembrane helix</keyword>
<dbReference type="EMBL" id="WIXP02000003">
    <property type="protein sequence ID" value="KAF6213418.1"/>
    <property type="molecule type" value="Genomic_DNA"/>
</dbReference>
<name>A0A8S9XYR8_APOLU</name>
<comment type="caution">
    <text evidence="2">The sequence shown here is derived from an EMBL/GenBank/DDBJ whole genome shotgun (WGS) entry which is preliminary data.</text>
</comment>
<accession>A0A8S9XYR8</accession>
<evidence type="ECO:0000256" key="1">
    <source>
        <dbReference type="SAM" id="Phobius"/>
    </source>
</evidence>
<sequence length="118" mass="13273">MRPTPSEPGFYKGPFRPGKFVFAKEPDERKWWSCGCCVNKWKANSWTPIFLALGLSTFITISAYAVFILLVWKGDTHSLLEEIAELHNPEARDIFGLSSDSEPHPRAVGAETIETLDC</sequence>
<dbReference type="Proteomes" id="UP000466442">
    <property type="component" value="Unassembled WGS sequence"/>
</dbReference>
<organism evidence="2 3">
    <name type="scientific">Apolygus lucorum</name>
    <name type="common">Small green plant bug</name>
    <name type="synonym">Lygocoris lucorum</name>
    <dbReference type="NCBI Taxonomy" id="248454"/>
    <lineage>
        <taxon>Eukaryota</taxon>
        <taxon>Metazoa</taxon>
        <taxon>Ecdysozoa</taxon>
        <taxon>Arthropoda</taxon>
        <taxon>Hexapoda</taxon>
        <taxon>Insecta</taxon>
        <taxon>Pterygota</taxon>
        <taxon>Neoptera</taxon>
        <taxon>Paraneoptera</taxon>
        <taxon>Hemiptera</taxon>
        <taxon>Heteroptera</taxon>
        <taxon>Panheteroptera</taxon>
        <taxon>Cimicomorpha</taxon>
        <taxon>Miridae</taxon>
        <taxon>Mirini</taxon>
        <taxon>Apolygus</taxon>
    </lineage>
</organism>
<feature type="transmembrane region" description="Helical" evidence="1">
    <location>
        <begin position="49"/>
        <end position="72"/>
    </location>
</feature>
<keyword evidence="3" id="KW-1185">Reference proteome</keyword>
<reference evidence="2" key="1">
    <citation type="journal article" date="2021" name="Mol. Ecol. Resour.">
        <title>Apolygus lucorum genome provides insights into omnivorousness and mesophyll feeding.</title>
        <authorList>
            <person name="Liu Y."/>
            <person name="Liu H."/>
            <person name="Wang H."/>
            <person name="Huang T."/>
            <person name="Liu B."/>
            <person name="Yang B."/>
            <person name="Yin L."/>
            <person name="Li B."/>
            <person name="Zhang Y."/>
            <person name="Zhang S."/>
            <person name="Jiang F."/>
            <person name="Zhang X."/>
            <person name="Ren Y."/>
            <person name="Wang B."/>
            <person name="Wang S."/>
            <person name="Lu Y."/>
            <person name="Wu K."/>
            <person name="Fan W."/>
            <person name="Wang G."/>
        </authorList>
    </citation>
    <scope>NUCLEOTIDE SEQUENCE</scope>
    <source>
        <strain evidence="2">12Hb</strain>
    </source>
</reference>
<proteinExistence type="predicted"/>